<comment type="caution">
    <text evidence="1">The sequence shown here is derived from an EMBL/GenBank/DDBJ whole genome shotgun (WGS) entry which is preliminary data.</text>
</comment>
<evidence type="ECO:0000313" key="2">
    <source>
        <dbReference type="Proteomes" id="UP001059480"/>
    </source>
</evidence>
<dbReference type="Pfam" id="PF19385">
    <property type="entry name" value="DUF5960"/>
    <property type="match status" value="1"/>
</dbReference>
<gene>
    <name evidence="1" type="ORF">NPA36_01205</name>
</gene>
<name>A0ABT1WKV8_9LACT</name>
<sequence>MKTKKIRQNEIQFDYFSDNYHQFEEDFYEFSALNTPLTFLSDDILFSMASAQKNYFKLNRQNAIDAQDHYYIFKVRTPNESKQIRVYEYQGQTLYIDDK</sequence>
<reference evidence="1" key="3">
    <citation type="journal article" date="2023" name="Microbiol. Resour. Announc.">
        <title>Draft Genome Sequence of Granulicatella sp. Strain S8, Isolated from a Marine Fish, Seriola quinqueradiata.</title>
        <authorList>
            <person name="Lee M."/>
            <person name="Farooq A."/>
            <person name="Jeong J.B."/>
            <person name="Jung M.Y."/>
        </authorList>
    </citation>
    <scope>NUCLEOTIDE SEQUENCE</scope>
    <source>
        <strain evidence="1">S8</strain>
    </source>
</reference>
<accession>A0ABT1WKV8</accession>
<organism evidence="1 2">
    <name type="scientific">Granulicatella seriolae</name>
    <dbReference type="NCBI Taxonomy" id="2967226"/>
    <lineage>
        <taxon>Bacteria</taxon>
        <taxon>Bacillati</taxon>
        <taxon>Bacillota</taxon>
        <taxon>Bacilli</taxon>
        <taxon>Lactobacillales</taxon>
        <taxon>Carnobacteriaceae</taxon>
        <taxon>Granulicatella</taxon>
    </lineage>
</organism>
<keyword evidence="2" id="KW-1185">Reference proteome</keyword>
<dbReference type="RefSeq" id="WP_256944292.1">
    <property type="nucleotide sequence ID" value="NZ_JANHNZ010000001.1"/>
</dbReference>
<proteinExistence type="predicted"/>
<reference evidence="1" key="1">
    <citation type="submission" date="2022-07" db="EMBL/GenBank/DDBJ databases">
        <authorList>
            <person name="Jung M.-Y."/>
            <person name="Lee M."/>
        </authorList>
    </citation>
    <scope>NUCLEOTIDE SEQUENCE</scope>
    <source>
        <strain evidence="1">S8</strain>
    </source>
</reference>
<dbReference type="EMBL" id="JANHNZ010000001">
    <property type="protein sequence ID" value="MCQ9209183.1"/>
    <property type="molecule type" value="Genomic_DNA"/>
</dbReference>
<dbReference type="Proteomes" id="UP001059480">
    <property type="component" value="Unassembled WGS sequence"/>
</dbReference>
<reference evidence="1" key="2">
    <citation type="journal article" date="2023" name="Curr. Microbiol.">
        <title>Granulicatella seriolae sp. nov., a Novel Facultative Anaerobe Isolated from Yellowtail Marine Fish.</title>
        <authorList>
            <person name="Lee M."/>
            <person name="Choi Y.J."/>
            <person name="Farooq A."/>
            <person name="Jeong J.B."/>
            <person name="Jung M.Y."/>
        </authorList>
    </citation>
    <scope>NUCLEOTIDE SEQUENCE</scope>
    <source>
        <strain evidence="1">S8</strain>
    </source>
</reference>
<dbReference type="InterPro" id="IPR046004">
    <property type="entry name" value="DUF5960"/>
</dbReference>
<protein>
    <submittedName>
        <fullName evidence="1">DUF5960 family protein</fullName>
    </submittedName>
</protein>
<evidence type="ECO:0000313" key="1">
    <source>
        <dbReference type="EMBL" id="MCQ9209183.1"/>
    </source>
</evidence>